<evidence type="ECO:0000313" key="2">
    <source>
        <dbReference type="Proteomes" id="UP000515153"/>
    </source>
</evidence>
<keyword evidence="1" id="KW-0812">Transmembrane</keyword>
<feature type="transmembrane region" description="Helical" evidence="1">
    <location>
        <begin position="352"/>
        <end position="373"/>
    </location>
</feature>
<accession>A0A6P8B4X2</accession>
<keyword evidence="1" id="KW-1133">Transmembrane helix</keyword>
<dbReference type="AlphaFoldDB" id="A0A6P8B4X2"/>
<protein>
    <submittedName>
        <fullName evidence="3">Uncharacterized protein</fullName>
    </submittedName>
</protein>
<reference evidence="2 3" key="1">
    <citation type="journal article" date="2019" name="Mol. Biol. Evol.">
        <title>Blast fungal genomes show frequent chromosomal changes, gene gains and losses, and effector gene turnover.</title>
        <authorList>
            <person name="Gomez Luciano L.B."/>
            <person name="Jason Tsai I."/>
            <person name="Chuma I."/>
            <person name="Tosa Y."/>
            <person name="Chen Y.H."/>
            <person name="Li J.Y."/>
            <person name="Li M.Y."/>
            <person name="Jade Lu M.Y."/>
            <person name="Nakayashiki H."/>
            <person name="Li W.H."/>
        </authorList>
    </citation>
    <scope>NUCLEOTIDE SEQUENCE [LARGE SCALE GENOMIC DNA]</scope>
    <source>
        <strain evidence="2 3">NI907</strain>
    </source>
</reference>
<organism evidence="2 3">
    <name type="scientific">Pyricularia grisea</name>
    <name type="common">Crabgrass-specific blast fungus</name>
    <name type="synonym">Magnaporthe grisea</name>
    <dbReference type="NCBI Taxonomy" id="148305"/>
    <lineage>
        <taxon>Eukaryota</taxon>
        <taxon>Fungi</taxon>
        <taxon>Dikarya</taxon>
        <taxon>Ascomycota</taxon>
        <taxon>Pezizomycotina</taxon>
        <taxon>Sordariomycetes</taxon>
        <taxon>Sordariomycetidae</taxon>
        <taxon>Magnaporthales</taxon>
        <taxon>Pyriculariaceae</taxon>
        <taxon>Pyricularia</taxon>
    </lineage>
</organism>
<dbReference type="GeneID" id="41960435"/>
<feature type="transmembrane region" description="Helical" evidence="1">
    <location>
        <begin position="564"/>
        <end position="582"/>
    </location>
</feature>
<evidence type="ECO:0000256" key="1">
    <source>
        <dbReference type="SAM" id="Phobius"/>
    </source>
</evidence>
<dbReference type="Proteomes" id="UP000515153">
    <property type="component" value="Chromosome I"/>
</dbReference>
<sequence length="676" mass="75547">MSISNPHHFAAQHCIAKLTEHISSPLRRAAVLGKEERATIHDALSQWRSRTASARLWLAAQYPDPGSIPQPLIFDMRELEENIDNLAFVAAHKALGIFLNVVQVVACSQTKIPAKTNAGQPQQPVSSWDHTEADLLQRLKKQHDLDHLGKGMELFRRLVIRDYYGTTITQIRNHVDALQLGACQLSPHPVSECPRLKLLGRTQQQLLRDLADAAKTLWAEFADPTHLMARYQIETNMDSIMVKERQSETFELLNGMVAEALDCTCDVKLGGANKIRSAIPQCPKIRVHGWRFRLAVLVEHMRTCLPLLRFKLRVAPNRLKFDEKKTSEAARTMRTWHRVRAAIVGRGYRHAALLFAVAVLLNASFNIFVGGFLGNDPVADIRVALARPDLLWSEILETPLSSYVSFHLQFASLIIAANQTISGILTACNQGSRSSGMAAISAPFSDLLKVTLMVSALAIVQRVFCLAMQLVPLGITFSALHGGALSNWKLLIDEDLTGPTSDPSRYFTAIQITFSIINAATLLLLLVMLVSKRRFALPVMVYAAARCIWYAVGHRSVVYLPLEAANFFVAVGFATLGILLLLEEFLWDPMRLEASRYLGVMSRDAALLAYKKSEQRALHHCREYDQSWDEMQALPSEDQARRLPGFYQTYLEMLLSMLNSCGYPSAKNKVSRGNAR</sequence>
<name>A0A6P8B4X2_PYRGI</name>
<keyword evidence="1" id="KW-0472">Membrane</keyword>
<gene>
    <name evidence="3" type="ORF">PgNI_05495</name>
</gene>
<feature type="transmembrane region" description="Helical" evidence="1">
    <location>
        <begin position="535"/>
        <end position="552"/>
    </location>
</feature>
<feature type="transmembrane region" description="Helical" evidence="1">
    <location>
        <begin position="506"/>
        <end position="528"/>
    </location>
</feature>
<reference evidence="3" key="2">
    <citation type="submission" date="2019-10" db="EMBL/GenBank/DDBJ databases">
        <authorList>
            <consortium name="NCBI Genome Project"/>
        </authorList>
    </citation>
    <scope>NUCLEOTIDE SEQUENCE</scope>
    <source>
        <strain evidence="3">NI907</strain>
    </source>
</reference>
<keyword evidence="2" id="KW-1185">Reference proteome</keyword>
<dbReference type="KEGG" id="pgri:PgNI_05495"/>
<dbReference type="RefSeq" id="XP_030982242.1">
    <property type="nucleotide sequence ID" value="XM_031125526.1"/>
</dbReference>
<evidence type="ECO:0000313" key="3">
    <source>
        <dbReference type="RefSeq" id="XP_030982242.1"/>
    </source>
</evidence>
<reference evidence="3" key="3">
    <citation type="submission" date="2025-08" db="UniProtKB">
        <authorList>
            <consortium name="RefSeq"/>
        </authorList>
    </citation>
    <scope>IDENTIFICATION</scope>
    <source>
        <strain evidence="3">NI907</strain>
    </source>
</reference>
<proteinExistence type="predicted"/>